<gene>
    <name evidence="7" type="ORF">JD292_11110</name>
</gene>
<keyword evidence="2" id="KW-0813">Transport</keyword>
<dbReference type="PANTHER" id="PTHR43776">
    <property type="entry name" value="TRANSPORT ATP-BINDING PROTEIN"/>
    <property type="match status" value="1"/>
</dbReference>
<feature type="compositionally biased region" description="Basic and acidic residues" evidence="5">
    <location>
        <begin position="539"/>
        <end position="551"/>
    </location>
</feature>
<evidence type="ECO:0000256" key="1">
    <source>
        <dbReference type="ARBA" id="ARBA00005417"/>
    </source>
</evidence>
<dbReference type="Pfam" id="PF00005">
    <property type="entry name" value="ABC_tran"/>
    <property type="match status" value="2"/>
</dbReference>
<evidence type="ECO:0000259" key="6">
    <source>
        <dbReference type="PROSITE" id="PS50893"/>
    </source>
</evidence>
<feature type="domain" description="ABC transporter" evidence="6">
    <location>
        <begin position="29"/>
        <end position="276"/>
    </location>
</feature>
<evidence type="ECO:0000256" key="3">
    <source>
        <dbReference type="ARBA" id="ARBA00022741"/>
    </source>
</evidence>
<sequence length="551" mass="57041">MNTTQQRLSPAGPVGGTTGSPAAGERPQLVAYGVSVEGRRGERIVSDVDVSVRAGECLAIVGPSGAGKSVLARTLLGLTQADPAWRVTGERFEIAGQDLRRARQSTWRRLRGRTVALVLQDALQSLDGLRTIGAEVGEALAVRGVRRKGRDAESIRALTAAGLAGAAERLAQRPGQLSGGMRQRALIASAIVGEPAVLIADEPTTALDPVTAGRVLDLLGSLRDAGTGIVLVSHDLAAVSRIADRVAVLDGGRIVEIGSTRQVLTAPRSRTARELVAAIPDGHPAPAPRLGPELLALREVSRIFAAPDGGETGVRGISLALRAGESLGIVGSSGAGKTTLARLLVGAERPDSGEIDRCPGPAGPPTIRLIPQDPLSTFDPRWRVERIIGASRRSPAAPSPAELLRSVGLDPSLLGRAPASLSGGQRQRVAIARALAAEPDILVCDEPVSALDAATQSEVIGLLGRLREERGVALVFVSHDLAAVRALCSRTVVLSDGRIVEDGATEELFSAPVHEVTAALVSAATAGPHATARRVPVSDPDRTPEGVAVRD</sequence>
<dbReference type="Proteomes" id="UP000618733">
    <property type="component" value="Unassembled WGS sequence"/>
</dbReference>
<dbReference type="AlphaFoldDB" id="A0A934QES5"/>
<reference evidence="7" key="1">
    <citation type="submission" date="2020-12" db="EMBL/GenBank/DDBJ databases">
        <title>Leucobacter sp. CAS2, isolated from Chromium sludge.</title>
        <authorList>
            <person name="Xu Z."/>
        </authorList>
    </citation>
    <scope>NUCLEOTIDE SEQUENCE</scope>
    <source>
        <strain evidence="7">CSA2</strain>
    </source>
</reference>
<dbReference type="InterPro" id="IPR003593">
    <property type="entry name" value="AAA+_ATPase"/>
</dbReference>
<dbReference type="InterPro" id="IPR050319">
    <property type="entry name" value="ABC_transp_ATP-bind"/>
</dbReference>
<feature type="region of interest" description="Disordered" evidence="5">
    <location>
        <begin position="530"/>
        <end position="551"/>
    </location>
</feature>
<dbReference type="GO" id="GO:0016887">
    <property type="term" value="F:ATP hydrolysis activity"/>
    <property type="evidence" value="ECO:0007669"/>
    <property type="project" value="InterPro"/>
</dbReference>
<evidence type="ECO:0000313" key="7">
    <source>
        <dbReference type="EMBL" id="MBK0422620.1"/>
    </source>
</evidence>
<dbReference type="PROSITE" id="PS50893">
    <property type="entry name" value="ABC_TRANSPORTER_2"/>
    <property type="match status" value="2"/>
</dbReference>
<organism evidence="7 8">
    <name type="scientific">Leucobacter edaphi</name>
    <dbReference type="NCBI Taxonomy" id="2796472"/>
    <lineage>
        <taxon>Bacteria</taxon>
        <taxon>Bacillati</taxon>
        <taxon>Actinomycetota</taxon>
        <taxon>Actinomycetes</taxon>
        <taxon>Micrococcales</taxon>
        <taxon>Microbacteriaceae</taxon>
        <taxon>Leucobacter</taxon>
    </lineage>
</organism>
<dbReference type="SMART" id="SM00382">
    <property type="entry name" value="AAA"/>
    <property type="match status" value="2"/>
</dbReference>
<proteinExistence type="inferred from homology"/>
<dbReference type="GO" id="GO:0005524">
    <property type="term" value="F:ATP binding"/>
    <property type="evidence" value="ECO:0007669"/>
    <property type="project" value="UniProtKB-KW"/>
</dbReference>
<dbReference type="InterPro" id="IPR003439">
    <property type="entry name" value="ABC_transporter-like_ATP-bd"/>
</dbReference>
<comment type="similarity">
    <text evidence="1">Belongs to the ABC transporter superfamily.</text>
</comment>
<dbReference type="CDD" id="cd03257">
    <property type="entry name" value="ABC_NikE_OppD_transporters"/>
    <property type="match status" value="2"/>
</dbReference>
<dbReference type="PROSITE" id="PS00211">
    <property type="entry name" value="ABC_TRANSPORTER_1"/>
    <property type="match status" value="2"/>
</dbReference>
<evidence type="ECO:0000256" key="5">
    <source>
        <dbReference type="SAM" id="MobiDB-lite"/>
    </source>
</evidence>
<feature type="domain" description="ABC transporter" evidence="6">
    <location>
        <begin position="295"/>
        <end position="521"/>
    </location>
</feature>
<dbReference type="InterPro" id="IPR017871">
    <property type="entry name" value="ABC_transporter-like_CS"/>
</dbReference>
<feature type="region of interest" description="Disordered" evidence="5">
    <location>
        <begin position="1"/>
        <end position="26"/>
    </location>
</feature>
<evidence type="ECO:0000256" key="2">
    <source>
        <dbReference type="ARBA" id="ARBA00022448"/>
    </source>
</evidence>
<dbReference type="SUPFAM" id="SSF52540">
    <property type="entry name" value="P-loop containing nucleoside triphosphate hydrolases"/>
    <property type="match status" value="2"/>
</dbReference>
<keyword evidence="3" id="KW-0547">Nucleotide-binding</keyword>
<keyword evidence="4 7" id="KW-0067">ATP-binding</keyword>
<evidence type="ECO:0000256" key="4">
    <source>
        <dbReference type="ARBA" id="ARBA00022840"/>
    </source>
</evidence>
<dbReference type="Gene3D" id="3.40.50.300">
    <property type="entry name" value="P-loop containing nucleotide triphosphate hydrolases"/>
    <property type="match status" value="2"/>
</dbReference>
<dbReference type="InterPro" id="IPR027417">
    <property type="entry name" value="P-loop_NTPase"/>
</dbReference>
<evidence type="ECO:0000313" key="8">
    <source>
        <dbReference type="Proteomes" id="UP000618733"/>
    </source>
</evidence>
<dbReference type="PANTHER" id="PTHR43776:SF7">
    <property type="entry name" value="D,D-DIPEPTIDE TRANSPORT ATP-BINDING PROTEIN DDPF-RELATED"/>
    <property type="match status" value="1"/>
</dbReference>
<dbReference type="RefSeq" id="WP_200132819.1">
    <property type="nucleotide sequence ID" value="NZ_JAEHOI010000011.1"/>
</dbReference>
<keyword evidence="8" id="KW-1185">Reference proteome</keyword>
<dbReference type="GO" id="GO:0055085">
    <property type="term" value="P:transmembrane transport"/>
    <property type="evidence" value="ECO:0007669"/>
    <property type="project" value="UniProtKB-ARBA"/>
</dbReference>
<protein>
    <submittedName>
        <fullName evidence="7">ABC transporter ATP-binding protein</fullName>
    </submittedName>
</protein>
<comment type="caution">
    <text evidence="7">The sequence shown here is derived from an EMBL/GenBank/DDBJ whole genome shotgun (WGS) entry which is preliminary data.</text>
</comment>
<accession>A0A934QES5</accession>
<dbReference type="EMBL" id="JAEHOI010000011">
    <property type="protein sequence ID" value="MBK0422620.1"/>
    <property type="molecule type" value="Genomic_DNA"/>
</dbReference>
<name>A0A934QES5_9MICO</name>